<keyword evidence="2" id="KW-1185">Reference proteome</keyword>
<dbReference type="Proteomes" id="UP001148786">
    <property type="component" value="Unassembled WGS sequence"/>
</dbReference>
<organism evidence="1 2">
    <name type="scientific">Agrocybe chaxingu</name>
    <dbReference type="NCBI Taxonomy" id="84603"/>
    <lineage>
        <taxon>Eukaryota</taxon>
        <taxon>Fungi</taxon>
        <taxon>Dikarya</taxon>
        <taxon>Basidiomycota</taxon>
        <taxon>Agaricomycotina</taxon>
        <taxon>Agaricomycetes</taxon>
        <taxon>Agaricomycetidae</taxon>
        <taxon>Agaricales</taxon>
        <taxon>Agaricineae</taxon>
        <taxon>Strophariaceae</taxon>
        <taxon>Agrocybe</taxon>
    </lineage>
</organism>
<comment type="caution">
    <text evidence="1">The sequence shown here is derived from an EMBL/GenBank/DDBJ whole genome shotgun (WGS) entry which is preliminary data.</text>
</comment>
<gene>
    <name evidence="1" type="ORF">NLJ89_g4613</name>
</gene>
<proteinExistence type="predicted"/>
<name>A0A9W8K2R1_9AGAR</name>
<evidence type="ECO:0000313" key="1">
    <source>
        <dbReference type="EMBL" id="KAJ3510544.1"/>
    </source>
</evidence>
<dbReference type="AlphaFoldDB" id="A0A9W8K2R1"/>
<accession>A0A9W8K2R1</accession>
<reference evidence="1" key="1">
    <citation type="submission" date="2022-07" db="EMBL/GenBank/DDBJ databases">
        <title>Genome Sequence of Agrocybe chaxingu.</title>
        <authorList>
            <person name="Buettner E."/>
        </authorList>
    </citation>
    <scope>NUCLEOTIDE SEQUENCE</scope>
    <source>
        <strain evidence="1">MP-N11</strain>
    </source>
</reference>
<sequence>MPFARDSFANAGDALYFRNGVIPPATVWNACFPLPYSNNKLSAVFYDDLPSRSADSNYGEPIPLRISPTSLNPIHI</sequence>
<protein>
    <submittedName>
        <fullName evidence="1">Uncharacterized protein</fullName>
    </submittedName>
</protein>
<dbReference type="EMBL" id="JANKHO010000391">
    <property type="protein sequence ID" value="KAJ3510544.1"/>
    <property type="molecule type" value="Genomic_DNA"/>
</dbReference>
<evidence type="ECO:0000313" key="2">
    <source>
        <dbReference type="Proteomes" id="UP001148786"/>
    </source>
</evidence>